<evidence type="ECO:0000313" key="1">
    <source>
        <dbReference type="EMBL" id="MEO1769198.1"/>
    </source>
</evidence>
<gene>
    <name evidence="1" type="ORF">JZO67_001149</name>
</gene>
<dbReference type="EMBL" id="JAFREL020000001">
    <property type="protein sequence ID" value="MEO1769198.1"/>
    <property type="molecule type" value="Genomic_DNA"/>
</dbReference>
<name>A0ABV0EN96_9ENTE</name>
<protein>
    <submittedName>
        <fullName evidence="1">Uncharacterized protein</fullName>
    </submittedName>
</protein>
<accession>A0ABV0EN96</accession>
<organism evidence="1 2">
    <name type="scientific">Candidatus Enterococcus ferrettii</name>
    <dbReference type="NCBI Taxonomy" id="2815324"/>
    <lineage>
        <taxon>Bacteria</taxon>
        <taxon>Bacillati</taxon>
        <taxon>Bacillota</taxon>
        <taxon>Bacilli</taxon>
        <taxon>Lactobacillales</taxon>
        <taxon>Enterococcaceae</taxon>
        <taxon>Enterococcus</taxon>
    </lineage>
</organism>
<sequence>MNDLEEVVSYLTGDFSNKKQFEQLSEDQKEKFPYAVHRNHILTPKIEGIPKNFEGVFLHEESYYTLNNRERFKTDIFLFSFNEEQRVKLSAVTIPKKYDNKKFDDIEFIAYNELSVSEKFVPIVYEKIDDAYIGKSESMITASNRFFLTQKISSKSLVIKEEIFKEDRRIFGFDKAIVYERN</sequence>
<evidence type="ECO:0000313" key="2">
    <source>
        <dbReference type="Proteomes" id="UP000664357"/>
    </source>
</evidence>
<reference evidence="1 2" key="2">
    <citation type="submission" date="2024-02" db="EMBL/GenBank/DDBJ databases">
        <title>The Genome Sequence of Enterococcus sp. DIV0159.</title>
        <authorList>
            <person name="Earl A."/>
            <person name="Manson A."/>
            <person name="Gilmore M."/>
            <person name="Sanders J."/>
            <person name="Shea T."/>
            <person name="Howe W."/>
            <person name="Livny J."/>
            <person name="Cuomo C."/>
            <person name="Neafsey D."/>
            <person name="Birren B."/>
        </authorList>
    </citation>
    <scope>NUCLEOTIDE SEQUENCE [LARGE SCALE GENOMIC DNA]</scope>
    <source>
        <strain evidence="1 2">665A</strain>
    </source>
</reference>
<keyword evidence="2" id="KW-1185">Reference proteome</keyword>
<dbReference type="RefSeq" id="WP_207703287.1">
    <property type="nucleotide sequence ID" value="NZ_JAFREL020000001.1"/>
</dbReference>
<proteinExistence type="predicted"/>
<comment type="caution">
    <text evidence="1">The sequence shown here is derived from an EMBL/GenBank/DDBJ whole genome shotgun (WGS) entry which is preliminary data.</text>
</comment>
<reference evidence="1 2" key="1">
    <citation type="submission" date="2021-03" db="EMBL/GenBank/DDBJ databases">
        <authorList>
            <person name="Gilmore M.S."/>
            <person name="Schwartzman J."/>
            <person name="Van Tyne D."/>
            <person name="Martin M."/>
            <person name="Earl A.M."/>
            <person name="Manson A.L."/>
            <person name="Straub T."/>
            <person name="Salamzade R."/>
            <person name="Saavedra J."/>
            <person name="Lebreton F."/>
            <person name="Prichula J."/>
            <person name="Schaufler K."/>
            <person name="Gaca A."/>
            <person name="Sgardioli B."/>
            <person name="Wagenaar J."/>
            <person name="Strong T."/>
        </authorList>
    </citation>
    <scope>NUCLEOTIDE SEQUENCE [LARGE SCALE GENOMIC DNA]</scope>
    <source>
        <strain evidence="1 2">665A</strain>
    </source>
</reference>
<dbReference type="Proteomes" id="UP000664357">
    <property type="component" value="Unassembled WGS sequence"/>
</dbReference>